<comment type="caution">
    <text evidence="2">The sequence shown here is derived from an EMBL/GenBank/DDBJ whole genome shotgun (WGS) entry which is preliminary data.</text>
</comment>
<proteinExistence type="predicted"/>
<keyword evidence="3" id="KW-1185">Reference proteome</keyword>
<evidence type="ECO:0000256" key="1">
    <source>
        <dbReference type="SAM" id="MobiDB-lite"/>
    </source>
</evidence>
<organism evidence="2 3">
    <name type="scientific">Alkalidesulfovibrio alkalitolerans DSM 16529</name>
    <dbReference type="NCBI Taxonomy" id="1121439"/>
    <lineage>
        <taxon>Bacteria</taxon>
        <taxon>Pseudomonadati</taxon>
        <taxon>Thermodesulfobacteriota</taxon>
        <taxon>Desulfovibrionia</taxon>
        <taxon>Desulfovibrionales</taxon>
        <taxon>Desulfovibrionaceae</taxon>
        <taxon>Alkalidesulfovibrio</taxon>
    </lineage>
</organism>
<accession>S7URT0</accession>
<gene>
    <name evidence="2" type="ORF">dsat_2386</name>
</gene>
<feature type="region of interest" description="Disordered" evidence="1">
    <location>
        <begin position="84"/>
        <end position="148"/>
    </location>
</feature>
<name>S7URT0_9BACT</name>
<dbReference type="AlphaFoldDB" id="S7URT0"/>
<protein>
    <submittedName>
        <fullName evidence="2">Uncharacterized protein</fullName>
    </submittedName>
</protein>
<evidence type="ECO:0000313" key="2">
    <source>
        <dbReference type="EMBL" id="EPR35023.1"/>
    </source>
</evidence>
<feature type="region of interest" description="Disordered" evidence="1">
    <location>
        <begin position="178"/>
        <end position="215"/>
    </location>
</feature>
<feature type="compositionally biased region" description="Gly residues" evidence="1">
    <location>
        <begin position="130"/>
        <end position="142"/>
    </location>
</feature>
<dbReference type="EMBL" id="ATHI01000005">
    <property type="protein sequence ID" value="EPR35023.1"/>
    <property type="molecule type" value="Genomic_DNA"/>
</dbReference>
<evidence type="ECO:0000313" key="3">
    <source>
        <dbReference type="Proteomes" id="UP000014975"/>
    </source>
</evidence>
<reference evidence="2 3" key="1">
    <citation type="journal article" date="2013" name="Genome Announc.">
        <title>Draft genome sequences for three mercury-methylating, sulfate-reducing bacteria.</title>
        <authorList>
            <person name="Brown S.D."/>
            <person name="Hurt R.A.Jr."/>
            <person name="Gilmour C.C."/>
            <person name="Elias D.A."/>
        </authorList>
    </citation>
    <scope>NUCLEOTIDE SEQUENCE [LARGE SCALE GENOMIC DNA]</scope>
    <source>
        <strain evidence="2 3">DSM 16529</strain>
    </source>
</reference>
<sequence length="267" mass="28412">MSCIDFGGHREENVFVKKSALSFVMALFICFPSGGRGHGWTGAAWVWWNSGVIVRSITRGPAADSGARGMFSEAAACSPVQLGGRAAGGREGGGRRSADVRQTFGRRYGREPGGGWQAIRQGAGKAAGTRSGGLAGKRGGASRGRPSWRSGVVRAVRIQRPRGAWLVRRALAARPRAALRGRDPLGKHRLPRGVPQPRADSSAPEPKSASITSARGRPTTLEEIRACFLCVLAYSSFCKTDEELFSFASSLFSMANNISVLCLVHEA</sequence>
<dbReference type="Proteomes" id="UP000014975">
    <property type="component" value="Unassembled WGS sequence"/>
</dbReference>